<accession>A0A0D2JG57</accession>
<dbReference type="OrthoDB" id="683240at2759"/>
<reference evidence="2 3" key="1">
    <citation type="journal article" date="2013" name="BMC Genomics">
        <title>Reconstruction of the lipid metabolism for the microalga Monoraphidium neglectum from its genome sequence reveals characteristics suitable for biofuel production.</title>
        <authorList>
            <person name="Bogen C."/>
            <person name="Al-Dilaimi A."/>
            <person name="Albersmeier A."/>
            <person name="Wichmann J."/>
            <person name="Grundmann M."/>
            <person name="Rupp O."/>
            <person name="Lauersen K.J."/>
            <person name="Blifernez-Klassen O."/>
            <person name="Kalinowski J."/>
            <person name="Goesmann A."/>
            <person name="Mussgnug J.H."/>
            <person name="Kruse O."/>
        </authorList>
    </citation>
    <scope>NUCLEOTIDE SEQUENCE [LARGE SCALE GENOMIC DNA]</scope>
    <source>
        <strain evidence="2 3">SAG 48.87</strain>
    </source>
</reference>
<evidence type="ECO:0000313" key="2">
    <source>
        <dbReference type="EMBL" id="KIY98432.1"/>
    </source>
</evidence>
<dbReference type="STRING" id="145388.A0A0D2JG57"/>
<keyword evidence="3" id="KW-1185">Reference proteome</keyword>
<proteinExistence type="predicted"/>
<gene>
    <name evidence="2" type="ORF">MNEG_9532</name>
</gene>
<dbReference type="InterPro" id="IPR036188">
    <property type="entry name" value="FAD/NAD-bd_sf"/>
</dbReference>
<organism evidence="2 3">
    <name type="scientific">Monoraphidium neglectum</name>
    <dbReference type="NCBI Taxonomy" id="145388"/>
    <lineage>
        <taxon>Eukaryota</taxon>
        <taxon>Viridiplantae</taxon>
        <taxon>Chlorophyta</taxon>
        <taxon>core chlorophytes</taxon>
        <taxon>Chlorophyceae</taxon>
        <taxon>CS clade</taxon>
        <taxon>Sphaeropleales</taxon>
        <taxon>Selenastraceae</taxon>
        <taxon>Monoraphidium</taxon>
    </lineage>
</organism>
<dbReference type="Gene3D" id="3.50.50.60">
    <property type="entry name" value="FAD/NAD(P)-binding domain"/>
    <property type="match status" value="1"/>
</dbReference>
<sequence length="61" mass="6341">MSPVPGALASAAQPPPLSLEAPQYPDLRVSTITPASVETLQRAGAWDEVGPPASAEFTHMQ</sequence>
<name>A0A0D2JG57_9CHLO</name>
<evidence type="ECO:0000256" key="1">
    <source>
        <dbReference type="SAM" id="MobiDB-lite"/>
    </source>
</evidence>
<dbReference type="KEGG" id="mng:MNEG_9532"/>
<feature type="region of interest" description="Disordered" evidence="1">
    <location>
        <begin position="1"/>
        <end position="22"/>
    </location>
</feature>
<dbReference type="GeneID" id="25742407"/>
<evidence type="ECO:0000313" key="3">
    <source>
        <dbReference type="Proteomes" id="UP000054498"/>
    </source>
</evidence>
<dbReference type="RefSeq" id="XP_013897452.1">
    <property type="nucleotide sequence ID" value="XM_014041998.1"/>
</dbReference>
<dbReference type="Proteomes" id="UP000054498">
    <property type="component" value="Unassembled WGS sequence"/>
</dbReference>
<protein>
    <submittedName>
        <fullName evidence="2">Uncharacterized protein</fullName>
    </submittedName>
</protein>
<feature type="non-terminal residue" evidence="2">
    <location>
        <position position="61"/>
    </location>
</feature>
<dbReference type="EMBL" id="KK102188">
    <property type="protein sequence ID" value="KIY98432.1"/>
    <property type="molecule type" value="Genomic_DNA"/>
</dbReference>
<dbReference type="AlphaFoldDB" id="A0A0D2JG57"/>